<keyword evidence="2 10" id="KW-0328">Glycosyltransferase</keyword>
<dbReference type="EMBL" id="CP003191">
    <property type="protein sequence ID" value="AEW20464.1"/>
    <property type="molecule type" value="Genomic_DNA"/>
</dbReference>
<evidence type="ECO:0000256" key="8">
    <source>
        <dbReference type="SAM" id="Phobius"/>
    </source>
</evidence>
<evidence type="ECO:0000313" key="11">
    <source>
        <dbReference type="Proteomes" id="UP000005436"/>
    </source>
</evidence>
<dbReference type="PANTHER" id="PTHR48090">
    <property type="entry name" value="UNDECAPRENYL-PHOSPHATE 4-DEOXY-4-FORMAMIDO-L-ARABINOSE TRANSFERASE-RELATED"/>
    <property type="match status" value="1"/>
</dbReference>
<gene>
    <name evidence="10" type="ordered locus">BFO_2932</name>
</gene>
<sequence>MSGARFIQETEFPLNKFLFYLCQPKQCKRSMDISVVVPLYNEAESLPELHAWIERVMNEHHFSYEIIFVNDGSTDHSWQVIEHLARQSAHVKGIKFRRNYGKSPALHCGFQRAEGDVIITMDADLQDSPDEIPELYRMIKEDGYDIVSGWKKKRYDNKLTKNLPSKLFNATARKFSGINLHDFNCGLKSYRREVVKNIEVYNDMHRYIPYLAKIAGFNKIGEKVVHHQARKYGETKFGLDRFVNGYLDLISLWFTSKFGKKPMHFFGLWGSVMFLIGFAALVAVLIMKLISIYDGDLRPLVTTSPYFYISLTAMVIGTQLFLAGFIGELISRNAPNRNKYKIEQEI</sequence>
<feature type="transmembrane region" description="Helical" evidence="8">
    <location>
        <begin position="306"/>
        <end position="330"/>
    </location>
</feature>
<keyword evidence="4 8" id="KW-0812">Transmembrane</keyword>
<dbReference type="AlphaFoldDB" id="G8UPA0"/>
<keyword evidence="7 8" id="KW-0472">Membrane</keyword>
<reference evidence="11" key="1">
    <citation type="submission" date="2011-12" db="EMBL/GenBank/DDBJ databases">
        <title>Complete sequence of Tannerella forsythia ATCC 43037.</title>
        <authorList>
            <person name="Dewhirst F."/>
            <person name="Tanner A."/>
            <person name="Izard J."/>
            <person name="Brinkac L."/>
            <person name="Durkin A.S."/>
            <person name="Hostetler J."/>
            <person name="Shetty J."/>
            <person name="Torralba M."/>
            <person name="Gill S."/>
            <person name="Nelson K."/>
        </authorList>
    </citation>
    <scope>NUCLEOTIDE SEQUENCE [LARGE SCALE GENOMIC DNA]</scope>
    <source>
        <strain evidence="11">ATCC 43037 / JCM 10827 / CCUG 33226 / KCTC 5666 / FDC 338</strain>
    </source>
</reference>
<proteinExistence type="predicted"/>
<name>G8UPA0_TANFA</name>
<dbReference type="PANTHER" id="PTHR48090:SF3">
    <property type="entry name" value="UNDECAPRENYL-PHOSPHATE 4-DEOXY-4-FORMAMIDO-L-ARABINOSE TRANSFERASE"/>
    <property type="match status" value="1"/>
</dbReference>
<accession>G8UPA0</accession>
<dbReference type="Gene3D" id="3.90.550.10">
    <property type="entry name" value="Spore Coat Polysaccharide Biosynthesis Protein SpsA, Chain A"/>
    <property type="match status" value="1"/>
</dbReference>
<dbReference type="CDD" id="cd04187">
    <property type="entry name" value="DPM1_like_bac"/>
    <property type="match status" value="1"/>
</dbReference>
<dbReference type="PATRIC" id="fig|203275.8.peg.2519"/>
<dbReference type="SUPFAM" id="SSF53448">
    <property type="entry name" value="Nucleotide-diphospho-sugar transferases"/>
    <property type="match status" value="1"/>
</dbReference>
<evidence type="ECO:0000256" key="1">
    <source>
        <dbReference type="ARBA" id="ARBA00022475"/>
    </source>
</evidence>
<dbReference type="Pfam" id="PF00535">
    <property type="entry name" value="Glycos_transf_2"/>
    <property type="match status" value="1"/>
</dbReference>
<keyword evidence="11" id="KW-1185">Reference proteome</keyword>
<evidence type="ECO:0000313" key="10">
    <source>
        <dbReference type="EMBL" id="AEW20464.1"/>
    </source>
</evidence>
<evidence type="ECO:0000259" key="9">
    <source>
        <dbReference type="Pfam" id="PF00535"/>
    </source>
</evidence>
<dbReference type="Proteomes" id="UP000005436">
    <property type="component" value="Chromosome"/>
</dbReference>
<keyword evidence="3 10" id="KW-0808">Transferase</keyword>
<organism evidence="10 11">
    <name type="scientific">Tannerella forsythia (strain ATCC 43037 / JCM 10827 / CCUG 21028 A / KCTC 5666 / FDC 338)</name>
    <name type="common">Bacteroides forsythus</name>
    <dbReference type="NCBI Taxonomy" id="203275"/>
    <lineage>
        <taxon>Bacteria</taxon>
        <taxon>Pseudomonadati</taxon>
        <taxon>Bacteroidota</taxon>
        <taxon>Bacteroidia</taxon>
        <taxon>Bacteroidales</taxon>
        <taxon>Tannerellaceae</taxon>
        <taxon>Tannerella</taxon>
    </lineage>
</organism>
<dbReference type="HOGENOM" id="CLU_033536_0_0_10"/>
<evidence type="ECO:0000256" key="5">
    <source>
        <dbReference type="ARBA" id="ARBA00022985"/>
    </source>
</evidence>
<dbReference type="FunFam" id="3.90.550.10:FF:000124">
    <property type="entry name" value="Glycosyl transferase family 2"/>
    <property type="match status" value="1"/>
</dbReference>
<dbReference type="InterPro" id="IPR050256">
    <property type="entry name" value="Glycosyltransferase_2"/>
</dbReference>
<protein>
    <submittedName>
        <fullName evidence="10">Glycosyltransferase, group 2 family protein</fullName>
        <ecNumber evidence="10">2.4.-.-</ecNumber>
    </submittedName>
</protein>
<dbReference type="GO" id="GO:0009103">
    <property type="term" value="P:lipopolysaccharide biosynthetic process"/>
    <property type="evidence" value="ECO:0007669"/>
    <property type="project" value="UniProtKB-KW"/>
</dbReference>
<dbReference type="GO" id="GO:0005886">
    <property type="term" value="C:plasma membrane"/>
    <property type="evidence" value="ECO:0007669"/>
    <property type="project" value="TreeGrafter"/>
</dbReference>
<dbReference type="EC" id="2.4.-.-" evidence="10"/>
<evidence type="ECO:0000256" key="3">
    <source>
        <dbReference type="ARBA" id="ARBA00022679"/>
    </source>
</evidence>
<dbReference type="InterPro" id="IPR029044">
    <property type="entry name" value="Nucleotide-diphossugar_trans"/>
</dbReference>
<keyword evidence="5" id="KW-0448">Lipopolysaccharide biosynthesis</keyword>
<feature type="domain" description="Glycosyltransferase 2-like" evidence="9">
    <location>
        <begin position="34"/>
        <end position="197"/>
    </location>
</feature>
<dbReference type="KEGG" id="tfo:BFO_2932"/>
<keyword evidence="6 8" id="KW-1133">Transmembrane helix</keyword>
<dbReference type="GO" id="GO:0099621">
    <property type="term" value="F:undecaprenyl-phosphate 4-deoxy-4-formamido-L-arabinose transferase activity"/>
    <property type="evidence" value="ECO:0007669"/>
    <property type="project" value="TreeGrafter"/>
</dbReference>
<evidence type="ECO:0000256" key="4">
    <source>
        <dbReference type="ARBA" id="ARBA00022692"/>
    </source>
</evidence>
<evidence type="ECO:0000256" key="2">
    <source>
        <dbReference type="ARBA" id="ARBA00022676"/>
    </source>
</evidence>
<keyword evidence="1" id="KW-1003">Cell membrane</keyword>
<evidence type="ECO:0000256" key="7">
    <source>
        <dbReference type="ARBA" id="ARBA00023136"/>
    </source>
</evidence>
<dbReference type="InterPro" id="IPR001173">
    <property type="entry name" value="Glyco_trans_2-like"/>
</dbReference>
<evidence type="ECO:0000256" key="6">
    <source>
        <dbReference type="ARBA" id="ARBA00022989"/>
    </source>
</evidence>
<feature type="transmembrane region" description="Helical" evidence="8">
    <location>
        <begin position="265"/>
        <end position="286"/>
    </location>
</feature>
<dbReference type="eggNOG" id="COG0463">
    <property type="taxonomic scope" value="Bacteria"/>
</dbReference>